<keyword evidence="1" id="KW-0732">Signal</keyword>
<sequence length="113" mass="13315">MCMYLSVVVYVCVFWWCFCRFCPPCFVVHQRHCVCRQPQHQDKQQTSAQAFNIELGIYTWQKASNQLDKIINARSEVGGFLLFFFRSSLFYFARLHLVRLMTSCLPTPFSAAR</sequence>
<protein>
    <recommendedName>
        <fullName evidence="4">Secreted protein</fullName>
    </recommendedName>
</protein>
<reference evidence="2" key="1">
    <citation type="submission" date="2021-06" db="EMBL/GenBank/DDBJ databases">
        <title>Comparative genomics, transcriptomics and evolutionary studies reveal genomic signatures of adaptation to plant cell wall in hemibiotrophic fungi.</title>
        <authorList>
            <consortium name="DOE Joint Genome Institute"/>
            <person name="Baroncelli R."/>
            <person name="Diaz J.F."/>
            <person name="Benocci T."/>
            <person name="Peng M."/>
            <person name="Battaglia E."/>
            <person name="Haridas S."/>
            <person name="Andreopoulos W."/>
            <person name="Labutti K."/>
            <person name="Pangilinan J."/>
            <person name="Floch G.L."/>
            <person name="Makela M.R."/>
            <person name="Henrissat B."/>
            <person name="Grigoriev I.V."/>
            <person name="Crouch J.A."/>
            <person name="De Vries R.P."/>
            <person name="Sukno S.A."/>
            <person name="Thon M.R."/>
        </authorList>
    </citation>
    <scope>NUCLEOTIDE SEQUENCE</scope>
    <source>
        <strain evidence="2">MAFF235873</strain>
    </source>
</reference>
<gene>
    <name evidence="2" type="ORF">LX32DRAFT_126413</name>
</gene>
<name>A0AAD9H7T8_9PEZI</name>
<feature type="chain" id="PRO_5042045259" description="Secreted protein" evidence="1">
    <location>
        <begin position="20"/>
        <end position="113"/>
    </location>
</feature>
<dbReference type="AlphaFoldDB" id="A0AAD9H7T8"/>
<proteinExistence type="predicted"/>
<dbReference type="Proteomes" id="UP001232148">
    <property type="component" value="Unassembled WGS sequence"/>
</dbReference>
<feature type="signal peptide" evidence="1">
    <location>
        <begin position="1"/>
        <end position="19"/>
    </location>
</feature>
<evidence type="ECO:0000313" key="2">
    <source>
        <dbReference type="EMBL" id="KAK2023813.1"/>
    </source>
</evidence>
<comment type="caution">
    <text evidence="2">The sequence shown here is derived from an EMBL/GenBank/DDBJ whole genome shotgun (WGS) entry which is preliminary data.</text>
</comment>
<dbReference type="EMBL" id="MU842985">
    <property type="protein sequence ID" value="KAK2023813.1"/>
    <property type="molecule type" value="Genomic_DNA"/>
</dbReference>
<evidence type="ECO:0008006" key="4">
    <source>
        <dbReference type="Google" id="ProtNLM"/>
    </source>
</evidence>
<keyword evidence="3" id="KW-1185">Reference proteome</keyword>
<evidence type="ECO:0000256" key="1">
    <source>
        <dbReference type="SAM" id="SignalP"/>
    </source>
</evidence>
<organism evidence="2 3">
    <name type="scientific">Colletotrichum zoysiae</name>
    <dbReference type="NCBI Taxonomy" id="1216348"/>
    <lineage>
        <taxon>Eukaryota</taxon>
        <taxon>Fungi</taxon>
        <taxon>Dikarya</taxon>
        <taxon>Ascomycota</taxon>
        <taxon>Pezizomycotina</taxon>
        <taxon>Sordariomycetes</taxon>
        <taxon>Hypocreomycetidae</taxon>
        <taxon>Glomerellales</taxon>
        <taxon>Glomerellaceae</taxon>
        <taxon>Colletotrichum</taxon>
        <taxon>Colletotrichum graminicola species complex</taxon>
    </lineage>
</organism>
<evidence type="ECO:0000313" key="3">
    <source>
        <dbReference type="Proteomes" id="UP001232148"/>
    </source>
</evidence>
<accession>A0AAD9H7T8</accession>